<protein>
    <submittedName>
        <fullName evidence="2">Uncharacterized protein</fullName>
    </submittedName>
</protein>
<dbReference type="EMBL" id="NBTZ01000060">
    <property type="protein sequence ID" value="OTP74691.1"/>
    <property type="molecule type" value="Genomic_DNA"/>
</dbReference>
<comment type="caution">
    <text evidence="2">The sequence shown here is derived from an EMBL/GenBank/DDBJ whole genome shotgun (WGS) entry which is preliminary data.</text>
</comment>
<accession>A0A242MV34</accession>
<name>A0A242MV34_CABSO</name>
<evidence type="ECO:0000313" key="3">
    <source>
        <dbReference type="Proteomes" id="UP000195221"/>
    </source>
</evidence>
<reference evidence="2 3" key="1">
    <citation type="submission" date="2017-03" db="EMBL/GenBank/DDBJ databases">
        <title>Genome analysis of strain PAMC 26577.</title>
        <authorList>
            <person name="Oh H.-M."/>
            <person name="Yang J.-A."/>
        </authorList>
    </citation>
    <scope>NUCLEOTIDE SEQUENCE [LARGE SCALE GENOMIC DNA]</scope>
    <source>
        <strain evidence="2 3">PAMC 26577</strain>
    </source>
</reference>
<evidence type="ECO:0000256" key="1">
    <source>
        <dbReference type="SAM" id="MobiDB-lite"/>
    </source>
</evidence>
<organism evidence="2 3">
    <name type="scientific">Caballeronia sordidicola</name>
    <name type="common">Burkholderia sordidicola</name>
    <dbReference type="NCBI Taxonomy" id="196367"/>
    <lineage>
        <taxon>Bacteria</taxon>
        <taxon>Pseudomonadati</taxon>
        <taxon>Pseudomonadota</taxon>
        <taxon>Betaproteobacteria</taxon>
        <taxon>Burkholderiales</taxon>
        <taxon>Burkholderiaceae</taxon>
        <taxon>Caballeronia</taxon>
    </lineage>
</organism>
<evidence type="ECO:0000313" key="2">
    <source>
        <dbReference type="EMBL" id="OTP74691.1"/>
    </source>
</evidence>
<sequence length="37" mass="4265">MFVPDASSNIAGKRIKKQHCEVRRSSVNEMPAPTRHW</sequence>
<proteinExistence type="predicted"/>
<dbReference type="Proteomes" id="UP000195221">
    <property type="component" value="Unassembled WGS sequence"/>
</dbReference>
<feature type="compositionally biased region" description="Polar residues" evidence="1">
    <location>
        <begin position="1"/>
        <end position="10"/>
    </location>
</feature>
<feature type="region of interest" description="Disordered" evidence="1">
    <location>
        <begin position="1"/>
        <end position="37"/>
    </location>
</feature>
<gene>
    <name evidence="2" type="ORF">PAMC26577_15440</name>
</gene>
<dbReference type="AlphaFoldDB" id="A0A242MV34"/>